<sequence>MHHVKAFTIGASIISSVVEAFPGRAQSFARRQVTELRDEYDLVIIGGGTSGLTVAHRVSSAFPQKTVLVIEYGKIEGTVGSFDPPEDGRGATRLVISSPPVASVKNRSASLMLGMTVGGGSAVNGQFLDRGSKYDYDEWARLGSPQFDDAADSWDWEHFGPSFEKSLFLTEPGDDLVDEYGYTWDSSFFAGDSIEASFPPFQWPVQRIGWDAFEEFGVSHLKTCDDGDKHGLCWIPTAQNSQTVQRSHAGVGHYIRVADSLPNLDLLLEHKVTRLVIDKEDQVPAVEFRPVSGGDVKTVRPKREVILSAGAIHTPQILQRSGVASAEYLESEGIEVVEDLPGVGQNFQDHCGVPIVFDYDPLSPNPSDIDTNETFATEAVAQFRERPARGPYTLAMGNSAAYQSLQDVTPQWENIVADIRAQIQDRSALQYLPPTAAETVQHGYLAQLEILAQALEHPEHPILEMPFATTGPRTAFLLKPLSRGSVILNSSDHDATPIVNYATGANPVDLDIMATYVDYFRRIYSTDTWRERNAPEVAPGANVTGHGALVEFVKDTVIQSLMHPCCTAAMLPREKGGVVDSSLSVYGIPGLRVADCSIIPTVPAAHTTTTAYAIGEKAAEIIIKKWEYATKKD</sequence>
<dbReference type="PANTHER" id="PTHR11552:SF115">
    <property type="entry name" value="DEHYDROGENASE XPTC-RELATED"/>
    <property type="match status" value="1"/>
</dbReference>
<name>A0ABR3W910_9PEZI</name>
<keyword evidence="5" id="KW-1185">Reference proteome</keyword>
<comment type="similarity">
    <text evidence="1">Belongs to the GMC oxidoreductase family.</text>
</comment>
<organism evidence="4 5">
    <name type="scientific">Diaporthe australafricana</name>
    <dbReference type="NCBI Taxonomy" id="127596"/>
    <lineage>
        <taxon>Eukaryota</taxon>
        <taxon>Fungi</taxon>
        <taxon>Dikarya</taxon>
        <taxon>Ascomycota</taxon>
        <taxon>Pezizomycotina</taxon>
        <taxon>Sordariomycetes</taxon>
        <taxon>Sordariomycetidae</taxon>
        <taxon>Diaporthales</taxon>
        <taxon>Diaporthaceae</taxon>
        <taxon>Diaporthe</taxon>
    </lineage>
</organism>
<feature type="domain" description="Glucose-methanol-choline oxidoreductase N-terminal" evidence="2">
    <location>
        <begin position="42"/>
        <end position="351"/>
    </location>
</feature>
<evidence type="ECO:0000256" key="1">
    <source>
        <dbReference type="ARBA" id="ARBA00010790"/>
    </source>
</evidence>
<dbReference type="Pfam" id="PF05199">
    <property type="entry name" value="GMC_oxred_C"/>
    <property type="match status" value="1"/>
</dbReference>
<dbReference type="Proteomes" id="UP001583177">
    <property type="component" value="Unassembled WGS sequence"/>
</dbReference>
<dbReference type="Gene3D" id="3.50.50.60">
    <property type="entry name" value="FAD/NAD(P)-binding domain"/>
    <property type="match status" value="1"/>
</dbReference>
<gene>
    <name evidence="4" type="ORF">Daus18300_010787</name>
</gene>
<dbReference type="InterPro" id="IPR012132">
    <property type="entry name" value="GMC_OxRdtase"/>
</dbReference>
<evidence type="ECO:0000313" key="4">
    <source>
        <dbReference type="EMBL" id="KAL1856302.1"/>
    </source>
</evidence>
<dbReference type="Gene3D" id="3.30.560.10">
    <property type="entry name" value="Glucose Oxidase, domain 3"/>
    <property type="match status" value="1"/>
</dbReference>
<evidence type="ECO:0000313" key="5">
    <source>
        <dbReference type="Proteomes" id="UP001583177"/>
    </source>
</evidence>
<evidence type="ECO:0000259" key="2">
    <source>
        <dbReference type="Pfam" id="PF00732"/>
    </source>
</evidence>
<dbReference type="PANTHER" id="PTHR11552">
    <property type="entry name" value="GLUCOSE-METHANOL-CHOLINE GMC OXIDOREDUCTASE"/>
    <property type="match status" value="1"/>
</dbReference>
<reference evidence="4 5" key="1">
    <citation type="journal article" date="2024" name="IMA Fungus">
        <title>IMA Genome - F19 : A genome assembly and annotation guide to empower mycologists, including annotated draft genome sequences of Ceratocystis pirilliformis, Diaporthe australafricana, Fusarium ophioides, Paecilomyces lecythidis, and Sporothrix stenoceras.</title>
        <authorList>
            <person name="Aylward J."/>
            <person name="Wilson A.M."/>
            <person name="Visagie C.M."/>
            <person name="Spraker J."/>
            <person name="Barnes I."/>
            <person name="Buitendag C."/>
            <person name="Ceriani C."/>
            <person name="Del Mar Angel L."/>
            <person name="du Plessis D."/>
            <person name="Fuchs T."/>
            <person name="Gasser K."/>
            <person name="Kramer D."/>
            <person name="Li W."/>
            <person name="Munsamy K."/>
            <person name="Piso A."/>
            <person name="Price J.L."/>
            <person name="Sonnekus B."/>
            <person name="Thomas C."/>
            <person name="van der Nest A."/>
            <person name="van Dijk A."/>
            <person name="van Heerden A."/>
            <person name="van Vuuren N."/>
            <person name="Yilmaz N."/>
            <person name="Duong T.A."/>
            <person name="van der Merwe N.A."/>
            <person name="Wingfield M.J."/>
            <person name="Wingfield B.D."/>
        </authorList>
    </citation>
    <scope>NUCLEOTIDE SEQUENCE [LARGE SCALE GENOMIC DNA]</scope>
    <source>
        <strain evidence="4 5">CMW 18300</strain>
    </source>
</reference>
<dbReference type="SUPFAM" id="SSF51905">
    <property type="entry name" value="FAD/NAD(P)-binding domain"/>
    <property type="match status" value="1"/>
</dbReference>
<dbReference type="InterPro" id="IPR007867">
    <property type="entry name" value="GMC_OxRtase_C"/>
</dbReference>
<evidence type="ECO:0000259" key="3">
    <source>
        <dbReference type="Pfam" id="PF05199"/>
    </source>
</evidence>
<proteinExistence type="inferred from homology"/>
<evidence type="ECO:0008006" key="6">
    <source>
        <dbReference type="Google" id="ProtNLM"/>
    </source>
</evidence>
<comment type="caution">
    <text evidence="4">The sequence shown here is derived from an EMBL/GenBank/DDBJ whole genome shotgun (WGS) entry which is preliminary data.</text>
</comment>
<protein>
    <recommendedName>
        <fullName evidence="6">GMC oxidoreductase</fullName>
    </recommendedName>
</protein>
<dbReference type="EMBL" id="JAWRVE010000123">
    <property type="protein sequence ID" value="KAL1856302.1"/>
    <property type="molecule type" value="Genomic_DNA"/>
</dbReference>
<accession>A0ABR3W910</accession>
<dbReference type="InterPro" id="IPR000172">
    <property type="entry name" value="GMC_OxRdtase_N"/>
</dbReference>
<dbReference type="Pfam" id="PF00732">
    <property type="entry name" value="GMC_oxred_N"/>
    <property type="match status" value="1"/>
</dbReference>
<dbReference type="SUPFAM" id="SSF54373">
    <property type="entry name" value="FAD-linked reductases, C-terminal domain"/>
    <property type="match status" value="1"/>
</dbReference>
<dbReference type="InterPro" id="IPR036188">
    <property type="entry name" value="FAD/NAD-bd_sf"/>
</dbReference>
<feature type="domain" description="Glucose-methanol-choline oxidoreductase C-terminal" evidence="3">
    <location>
        <begin position="480"/>
        <end position="615"/>
    </location>
</feature>
<dbReference type="PIRSF" id="PIRSF000137">
    <property type="entry name" value="Alcohol_oxidase"/>
    <property type="match status" value="1"/>
</dbReference>